<evidence type="ECO:0000256" key="1">
    <source>
        <dbReference type="SAM" id="Phobius"/>
    </source>
</evidence>
<feature type="transmembrane region" description="Helical" evidence="1">
    <location>
        <begin position="6"/>
        <end position="29"/>
    </location>
</feature>
<dbReference type="EMBL" id="LAZR01052482">
    <property type="protein sequence ID" value="KKK82856.1"/>
    <property type="molecule type" value="Genomic_DNA"/>
</dbReference>
<protein>
    <submittedName>
        <fullName evidence="2">Uncharacterized protein</fullName>
    </submittedName>
</protein>
<keyword evidence="1" id="KW-1133">Transmembrane helix</keyword>
<gene>
    <name evidence="2" type="ORF">LCGC14_2799250</name>
</gene>
<sequence length="70" mass="7655">MDTVFLVVGAMIVLPFLFSVVMGLGMGAVSLVMPKQQENGTDDMDIRAPYDEDMATARHAILLHYDGEPL</sequence>
<evidence type="ECO:0000313" key="2">
    <source>
        <dbReference type="EMBL" id="KKK82856.1"/>
    </source>
</evidence>
<dbReference type="AlphaFoldDB" id="A0A0F9BEM4"/>
<accession>A0A0F9BEM4</accession>
<name>A0A0F9BEM4_9ZZZZ</name>
<proteinExistence type="predicted"/>
<keyword evidence="1" id="KW-0472">Membrane</keyword>
<organism evidence="2">
    <name type="scientific">marine sediment metagenome</name>
    <dbReference type="NCBI Taxonomy" id="412755"/>
    <lineage>
        <taxon>unclassified sequences</taxon>
        <taxon>metagenomes</taxon>
        <taxon>ecological metagenomes</taxon>
    </lineage>
</organism>
<feature type="non-terminal residue" evidence="2">
    <location>
        <position position="70"/>
    </location>
</feature>
<keyword evidence="1" id="KW-0812">Transmembrane</keyword>
<reference evidence="2" key="1">
    <citation type="journal article" date="2015" name="Nature">
        <title>Complex archaea that bridge the gap between prokaryotes and eukaryotes.</title>
        <authorList>
            <person name="Spang A."/>
            <person name="Saw J.H."/>
            <person name="Jorgensen S.L."/>
            <person name="Zaremba-Niedzwiedzka K."/>
            <person name="Martijn J."/>
            <person name="Lind A.E."/>
            <person name="van Eijk R."/>
            <person name="Schleper C."/>
            <person name="Guy L."/>
            <person name="Ettema T.J."/>
        </authorList>
    </citation>
    <scope>NUCLEOTIDE SEQUENCE</scope>
</reference>
<comment type="caution">
    <text evidence="2">The sequence shown here is derived from an EMBL/GenBank/DDBJ whole genome shotgun (WGS) entry which is preliminary data.</text>
</comment>